<dbReference type="RefSeq" id="WP_109823432.1">
    <property type="nucleotide sequence ID" value="NZ_QGKL01000031.1"/>
</dbReference>
<dbReference type="SMART" id="SM00052">
    <property type="entry name" value="EAL"/>
    <property type="match status" value="1"/>
</dbReference>
<dbReference type="PANTHER" id="PTHR44757:SF2">
    <property type="entry name" value="BIOFILM ARCHITECTURE MAINTENANCE PROTEIN MBAA"/>
    <property type="match status" value="1"/>
</dbReference>
<dbReference type="Pfam" id="PF00563">
    <property type="entry name" value="EAL"/>
    <property type="match status" value="1"/>
</dbReference>
<evidence type="ECO:0000259" key="2">
    <source>
        <dbReference type="PROSITE" id="PS50883"/>
    </source>
</evidence>
<dbReference type="Proteomes" id="UP000245506">
    <property type="component" value="Unassembled WGS sequence"/>
</dbReference>
<dbReference type="PANTHER" id="PTHR44757">
    <property type="entry name" value="DIGUANYLATE CYCLASE DGCP"/>
    <property type="match status" value="1"/>
</dbReference>
<dbReference type="Pfam" id="PF00497">
    <property type="entry name" value="SBP_bac_3"/>
    <property type="match status" value="1"/>
</dbReference>
<dbReference type="InterPro" id="IPR000160">
    <property type="entry name" value="GGDEF_dom"/>
</dbReference>
<dbReference type="InterPro" id="IPR043128">
    <property type="entry name" value="Rev_trsase/Diguanyl_cyclase"/>
</dbReference>
<accession>A0A317CES1</accession>
<comment type="caution">
    <text evidence="4">The sequence shown here is derived from an EMBL/GenBank/DDBJ whole genome shotgun (WGS) entry which is preliminary data.</text>
</comment>
<dbReference type="PROSITE" id="PS50883">
    <property type="entry name" value="EAL"/>
    <property type="match status" value="1"/>
</dbReference>
<dbReference type="SUPFAM" id="SSF141868">
    <property type="entry name" value="EAL domain-like"/>
    <property type="match status" value="1"/>
</dbReference>
<keyword evidence="5" id="KW-1185">Reference proteome</keyword>
<evidence type="ECO:0000256" key="1">
    <source>
        <dbReference type="SAM" id="Phobius"/>
    </source>
</evidence>
<gene>
    <name evidence="4" type="ORF">DKT75_10740</name>
</gene>
<organism evidence="4 5">
    <name type="scientific">Leucothrix arctica</name>
    <dbReference type="NCBI Taxonomy" id="1481894"/>
    <lineage>
        <taxon>Bacteria</taxon>
        <taxon>Pseudomonadati</taxon>
        <taxon>Pseudomonadota</taxon>
        <taxon>Gammaproteobacteria</taxon>
        <taxon>Thiotrichales</taxon>
        <taxon>Thiotrichaceae</taxon>
        <taxon>Leucothrix</taxon>
    </lineage>
</organism>
<dbReference type="OrthoDB" id="9813913at2"/>
<evidence type="ECO:0008006" key="6">
    <source>
        <dbReference type="Google" id="ProtNLM"/>
    </source>
</evidence>
<keyword evidence="1" id="KW-1133">Transmembrane helix</keyword>
<dbReference type="Gene3D" id="3.40.190.10">
    <property type="entry name" value="Periplasmic binding protein-like II"/>
    <property type="match status" value="2"/>
</dbReference>
<dbReference type="InterPro" id="IPR001638">
    <property type="entry name" value="Solute-binding_3/MltF_N"/>
</dbReference>
<dbReference type="SUPFAM" id="SSF55073">
    <property type="entry name" value="Nucleotide cyclase"/>
    <property type="match status" value="1"/>
</dbReference>
<dbReference type="SUPFAM" id="SSF53850">
    <property type="entry name" value="Periplasmic binding protein-like II"/>
    <property type="match status" value="1"/>
</dbReference>
<dbReference type="Pfam" id="PF00990">
    <property type="entry name" value="GGDEF"/>
    <property type="match status" value="1"/>
</dbReference>
<dbReference type="InterPro" id="IPR029787">
    <property type="entry name" value="Nucleotide_cyclase"/>
</dbReference>
<dbReference type="CDD" id="cd01948">
    <property type="entry name" value="EAL"/>
    <property type="match status" value="1"/>
</dbReference>
<dbReference type="CDD" id="cd01007">
    <property type="entry name" value="PBP2_BvgS_HisK_like"/>
    <property type="match status" value="1"/>
</dbReference>
<protein>
    <recommendedName>
        <fullName evidence="6">Diguanylate cyclase</fullName>
    </recommendedName>
</protein>
<evidence type="ECO:0000313" key="5">
    <source>
        <dbReference type="Proteomes" id="UP000245506"/>
    </source>
</evidence>
<dbReference type="Gene3D" id="3.30.70.270">
    <property type="match status" value="1"/>
</dbReference>
<dbReference type="PROSITE" id="PS50887">
    <property type="entry name" value="GGDEF"/>
    <property type="match status" value="1"/>
</dbReference>
<dbReference type="InterPro" id="IPR035919">
    <property type="entry name" value="EAL_sf"/>
</dbReference>
<dbReference type="SMART" id="SM00062">
    <property type="entry name" value="PBPb"/>
    <property type="match status" value="1"/>
</dbReference>
<evidence type="ECO:0000313" key="4">
    <source>
        <dbReference type="EMBL" id="PWQ95853.1"/>
    </source>
</evidence>
<dbReference type="CDD" id="cd01949">
    <property type="entry name" value="GGDEF"/>
    <property type="match status" value="1"/>
</dbReference>
<dbReference type="SMART" id="SM00267">
    <property type="entry name" value="GGDEF"/>
    <property type="match status" value="1"/>
</dbReference>
<feature type="domain" description="EAL" evidence="2">
    <location>
        <begin position="494"/>
        <end position="749"/>
    </location>
</feature>
<feature type="domain" description="GGDEF" evidence="3">
    <location>
        <begin position="352"/>
        <end position="485"/>
    </location>
</feature>
<dbReference type="EMBL" id="QGKL01000031">
    <property type="protein sequence ID" value="PWQ95853.1"/>
    <property type="molecule type" value="Genomic_DNA"/>
</dbReference>
<dbReference type="Gene3D" id="3.20.20.450">
    <property type="entry name" value="EAL domain"/>
    <property type="match status" value="1"/>
</dbReference>
<evidence type="ECO:0000259" key="3">
    <source>
        <dbReference type="PROSITE" id="PS50887"/>
    </source>
</evidence>
<feature type="transmembrane region" description="Helical" evidence="1">
    <location>
        <begin position="286"/>
        <end position="304"/>
    </location>
</feature>
<dbReference type="AlphaFoldDB" id="A0A317CES1"/>
<reference evidence="4 5" key="1">
    <citation type="submission" date="2018-05" db="EMBL/GenBank/DDBJ databases">
        <title>Leucothrix arctica sp. nov., isolated from Arctic seawater.</title>
        <authorList>
            <person name="Choi A."/>
            <person name="Baek K."/>
        </authorList>
    </citation>
    <scope>NUCLEOTIDE SEQUENCE [LARGE SCALE GENOMIC DNA]</scope>
    <source>
        <strain evidence="4 5">IMCC9719</strain>
    </source>
</reference>
<keyword evidence="1" id="KW-0812">Transmembrane</keyword>
<dbReference type="InterPro" id="IPR001633">
    <property type="entry name" value="EAL_dom"/>
</dbReference>
<dbReference type="InterPro" id="IPR052155">
    <property type="entry name" value="Biofilm_reg_signaling"/>
</dbReference>
<name>A0A317CES1_9GAMM</name>
<dbReference type="NCBIfam" id="TIGR00254">
    <property type="entry name" value="GGDEF"/>
    <property type="match status" value="1"/>
</dbReference>
<proteinExistence type="predicted"/>
<keyword evidence="1" id="KW-0472">Membrane</keyword>
<sequence>MNNTTLIQRITTSTTRWVFFVLMFVSIPLSVSAKDALILDKLSPAEMQWLSENKTIRLGIDRAFPPFGTITEDNEYVGFTADWMRLVSEKLGIEFEIFKDSTWNETLSLAKSGKIDMIAGLVNTQERQAYLEFSKSYIETPTVIFNDGLKNGYIGTIKNLKGKTVAVEQGSFASDMLSKEYPDINQLQVKNTGIALSIVATNKADAYIGNAVTASYLIKKMGFHNLFYSGDTPYSSNHSIGVIKHNPLLASIMNKTLASINQKARDKIATKWFGMQVFPSIRRSTVIGMGVIGLVALLLSALWIKTLYKTRKDLRISERKVRHQANIDSLTGLINRRHMYDILTEKTTSSQEGFALFFLDLDAFKEVNDSLGHSIGDELLKSVARRLRNHVSSDDIVGRLGGDEFIIILNTTNQPKDIASIAQDICDSLSSDFIVQGHSIDVSTSIGITLFPQDAATPDNLLVNADQAMYASKKNGSNGFMLFDETMRESMALRNETLRDLKLALPKGQFELYYQPIYNLLTGEITKAEALIRWNHPERGMIRPDLFIQLSEESGMINELGEWIFHEAATQVAEWRAKYAPHLQVSINTSPIQYRDKGFDIKNWCAHLESLGLSGQALIVEITEGLLMESSSAVKAKLWGLRDAGIEVAIDDFGTGYSSLSYLKKFHIDYLKIDQSFVSNLSAHSEDFVLCEAITVMAHKLGCTVVAEGIETEEQSLLLKEAGCDYGQGYLFSRPIPASEFSALLSNVSRQSKVCQLASHA</sequence>